<keyword evidence="4" id="KW-1185">Reference proteome</keyword>
<evidence type="ECO:0000313" key="3">
    <source>
        <dbReference type="EMBL" id="EGJ71921.1"/>
    </source>
</evidence>
<dbReference type="SUPFAM" id="SSF81301">
    <property type="entry name" value="Nucleotidyltransferase"/>
    <property type="match status" value="1"/>
</dbReference>
<name>F3ZRB3_9BACE</name>
<protein>
    <submittedName>
        <fullName evidence="3">LinF lincosamide nucleotidyltransferase LinF</fullName>
    </submittedName>
</protein>
<dbReference type="HOGENOM" id="CLU_086371_0_0_10"/>
<reference evidence="3 4" key="1">
    <citation type="journal article" date="2011" name="Stand. Genomic Sci.">
        <title>Non-contiguous finished genome sequence of Bacteroides coprosuis type strain (PC139).</title>
        <authorList>
            <person name="Land M."/>
            <person name="Held B."/>
            <person name="Gronow S."/>
            <person name="Abt B."/>
            <person name="Lucas S."/>
            <person name="Del Rio T.G."/>
            <person name="Nolan M."/>
            <person name="Tice H."/>
            <person name="Cheng J.F."/>
            <person name="Pitluck S."/>
            <person name="Liolios K."/>
            <person name="Pagani I."/>
            <person name="Ivanova N."/>
            <person name="Mavromatis K."/>
            <person name="Mikhailova N."/>
            <person name="Pati A."/>
            <person name="Tapia R."/>
            <person name="Han C."/>
            <person name="Goodwin L."/>
            <person name="Chen A."/>
            <person name="Palaniappan K."/>
            <person name="Hauser L."/>
            <person name="Brambilla E.M."/>
            <person name="Rohde M."/>
            <person name="Goker M."/>
            <person name="Detter J.C."/>
            <person name="Woyke T."/>
            <person name="Bristow J."/>
            <person name="Eisen J.A."/>
            <person name="Markowitz V."/>
            <person name="Hugenholtz P."/>
            <person name="Kyrpides N.C."/>
            <person name="Klenk H.P."/>
            <person name="Lapidus A."/>
        </authorList>
    </citation>
    <scope>NUCLEOTIDE SEQUENCE [LARGE SCALE GENOMIC DNA]</scope>
    <source>
        <strain evidence="3 4">DSM 18011</strain>
    </source>
</reference>
<dbReference type="EMBL" id="CM001167">
    <property type="protein sequence ID" value="EGJ71921.1"/>
    <property type="molecule type" value="Genomic_DNA"/>
</dbReference>
<sequence>MLQLEMIDSLKSAALETEAVAAVFMYGSFTQNEADKYSDIEFYIFTNSDFDKRTWINDISPLQLFFTNEQGTEVAIFQNMVRGEFHFLPIEEVSLLKSWEGQITFSDIENMILVDKEGLLRETLESIEKLRPNRDTEANRNLVAHQLINNLLMTKNFLYRGESARAHHQMHAVQECFLKMIRLVEKSHREHWETPSRKLEQDIDREWYNRYLECTASLEEDSLIKGYRMCLKLATDLCYGLNIHNDTLDVLDQIKAN</sequence>
<dbReference type="GO" id="GO:0016779">
    <property type="term" value="F:nucleotidyltransferase activity"/>
    <property type="evidence" value="ECO:0007669"/>
    <property type="project" value="InterPro"/>
</dbReference>
<dbReference type="Gene3D" id="3.30.460.10">
    <property type="entry name" value="Beta Polymerase, domain 2"/>
    <property type="match status" value="1"/>
</dbReference>
<organism evidence="3 4">
    <name type="scientific">Bacteroides coprosuis DSM 18011</name>
    <dbReference type="NCBI Taxonomy" id="679937"/>
    <lineage>
        <taxon>Bacteria</taxon>
        <taxon>Pseudomonadati</taxon>
        <taxon>Bacteroidota</taxon>
        <taxon>Bacteroidia</taxon>
        <taxon>Bacteroidales</taxon>
        <taxon>Bacteroidaceae</taxon>
        <taxon>Bacteroides</taxon>
    </lineage>
</organism>
<evidence type="ECO:0000259" key="1">
    <source>
        <dbReference type="Pfam" id="PF01909"/>
    </source>
</evidence>
<feature type="domain" description="Polymerase nucleotidyl transferase" evidence="1">
    <location>
        <begin position="12"/>
        <end position="58"/>
    </location>
</feature>
<evidence type="ECO:0000259" key="2">
    <source>
        <dbReference type="Pfam" id="PF21418"/>
    </source>
</evidence>
<dbReference type="OrthoDB" id="65410at2"/>
<dbReference type="eggNOG" id="COG1708">
    <property type="taxonomic scope" value="Bacteria"/>
</dbReference>
<dbReference type="Gene3D" id="1.20.120.330">
    <property type="entry name" value="Nucleotidyltransferases domain 2"/>
    <property type="match status" value="1"/>
</dbReference>
<dbReference type="Pfam" id="PF01909">
    <property type="entry name" value="NTP_transf_2"/>
    <property type="match status" value="1"/>
</dbReference>
<accession>F3ZRB3</accession>
<evidence type="ECO:0000313" key="4">
    <source>
        <dbReference type="Proteomes" id="UP000018439"/>
    </source>
</evidence>
<dbReference type="InterPro" id="IPR043519">
    <property type="entry name" value="NT_sf"/>
</dbReference>
<dbReference type="AlphaFoldDB" id="F3ZRB3"/>
<keyword evidence="3" id="KW-0808">Transferase</keyword>
<dbReference type="InterPro" id="IPR048495">
    <property type="entry name" value="LinB-like_C"/>
</dbReference>
<proteinExistence type="predicted"/>
<dbReference type="Proteomes" id="UP000018439">
    <property type="component" value="Chromosome"/>
</dbReference>
<feature type="domain" description="Lincosamide nucleotidyltransferase-like C-terminal" evidence="2">
    <location>
        <begin position="136"/>
        <end position="244"/>
    </location>
</feature>
<dbReference type="InterPro" id="IPR002934">
    <property type="entry name" value="Polymerase_NTP_transf_dom"/>
</dbReference>
<dbReference type="Pfam" id="PF21418">
    <property type="entry name" value="LinB-like_C"/>
    <property type="match status" value="1"/>
</dbReference>
<gene>
    <name evidence="3" type="ORF">Bcop_1729</name>
</gene>